<evidence type="ECO:0000256" key="2">
    <source>
        <dbReference type="ARBA" id="ARBA00005147"/>
    </source>
</evidence>
<keyword evidence="3" id="KW-0560">Oxidoreductase</keyword>
<dbReference type="Pfam" id="PF01565">
    <property type="entry name" value="FAD_binding_4"/>
    <property type="match status" value="1"/>
</dbReference>
<dbReference type="PANTHER" id="PTHR43762:SF1">
    <property type="entry name" value="D-ARABINONO-1,4-LACTONE OXIDASE"/>
    <property type="match status" value="1"/>
</dbReference>
<dbReference type="InterPro" id="IPR010031">
    <property type="entry name" value="FAD_lactone_oxidase-like"/>
</dbReference>
<evidence type="ECO:0000313" key="6">
    <source>
        <dbReference type="Proteomes" id="UP000244005"/>
    </source>
</evidence>
<dbReference type="EMBL" id="KZ772746">
    <property type="protein sequence ID" value="PTQ35039.1"/>
    <property type="molecule type" value="Genomic_DNA"/>
</dbReference>
<evidence type="ECO:0000313" key="5">
    <source>
        <dbReference type="EMBL" id="PTQ35039.1"/>
    </source>
</evidence>
<name>A0A2R6WMF8_MARPO</name>
<evidence type="ECO:0000256" key="3">
    <source>
        <dbReference type="ARBA" id="ARBA00023002"/>
    </source>
</evidence>
<dbReference type="InterPro" id="IPR006094">
    <property type="entry name" value="Oxid_FAD_bind_N"/>
</dbReference>
<dbReference type="Pfam" id="PF04030">
    <property type="entry name" value="ALO"/>
    <property type="match status" value="1"/>
</dbReference>
<dbReference type="GO" id="GO:0080049">
    <property type="term" value="F:L-gulono-1,4-lactone dehydrogenase activity"/>
    <property type="evidence" value="ECO:0000318"/>
    <property type="project" value="GO_Central"/>
</dbReference>
<dbReference type="OMA" id="FGVPGPW"/>
<dbReference type="Gramene" id="Mp7g03660.1">
    <property type="protein sequence ID" value="Mp7g03660.1.cds1"/>
    <property type="gene ID" value="Mp7g03660"/>
</dbReference>
<keyword evidence="6" id="KW-1185">Reference proteome</keyword>
<dbReference type="InterPro" id="IPR016169">
    <property type="entry name" value="FAD-bd_PCMH_sub2"/>
</dbReference>
<dbReference type="InterPro" id="IPR036318">
    <property type="entry name" value="FAD-bd_PCMH-like_sf"/>
</dbReference>
<dbReference type="Gene3D" id="3.30.70.2530">
    <property type="match status" value="1"/>
</dbReference>
<dbReference type="SUPFAM" id="SSF56176">
    <property type="entry name" value="FAD-binding/transporter-associated domain-like"/>
    <property type="match status" value="1"/>
</dbReference>
<sequence>MEQPLRNWAGNYQFSSLRIHRPTSVEEVQDLVLSCKKLRVLGAGHSFNGIADTDGDLVSLERMNRVLMIDETRSTVTFEAGLKYGDLCQQIHSKGYALHNLASLPHTTIAGAVATATHGSGDKNGNLATAVSGLEIVNGLGQVVTLSKETDGIEFEGAVVALGGLGVVTKLTLSLIPAFEVRQLVYQGLSLSEVEENFDRIFSGAYSVSLFTQWKSSTIDQMWLKQKLEKGSDWAPVEPALFGATLAKEDLHPIIDLSPIHCTKQMGVPGPWYERLPHFRMNFTPSSGEELQAEYLIPRQNAIAALKILDSLKELITPVVQICELRTIAGDVLWMSPFFRQPCLAIHFTLIKDWQAVSKVLPILDEDLKPLQPRPHWGKLFTLSQDRVKSCYCKLPDFRQLMKSFDPDGKFCNNFLQTYINDDPTSKV</sequence>
<dbReference type="GO" id="GO:0016020">
    <property type="term" value="C:membrane"/>
    <property type="evidence" value="ECO:0007669"/>
    <property type="project" value="InterPro"/>
</dbReference>
<dbReference type="InterPro" id="IPR016171">
    <property type="entry name" value="Vanillyl_alc_oxidase_C-sub2"/>
</dbReference>
<dbReference type="GO" id="GO:0019853">
    <property type="term" value="P:L-ascorbic acid biosynthetic process"/>
    <property type="evidence" value="ECO:0007669"/>
    <property type="project" value="UniProtKB-UniPathway"/>
</dbReference>
<proteinExistence type="predicted"/>
<gene>
    <name evidence="5" type="ORF">MARPO_0074s0031</name>
</gene>
<dbReference type="OrthoDB" id="1875971at2759"/>
<dbReference type="AlphaFoldDB" id="A0A2R6WMF8"/>
<dbReference type="GO" id="GO:0003885">
    <property type="term" value="F:D-arabinono-1,4-lactone oxidase activity"/>
    <property type="evidence" value="ECO:0007669"/>
    <property type="project" value="InterPro"/>
</dbReference>
<evidence type="ECO:0000259" key="4">
    <source>
        <dbReference type="PROSITE" id="PS51387"/>
    </source>
</evidence>
<dbReference type="Gene3D" id="3.30.70.2520">
    <property type="match status" value="1"/>
</dbReference>
<protein>
    <recommendedName>
        <fullName evidence="4">FAD-binding PCMH-type domain-containing protein</fullName>
    </recommendedName>
</protein>
<accession>A0A2R6WMF8</accession>
<dbReference type="Gene3D" id="1.10.45.10">
    <property type="entry name" value="Vanillyl-alcohol Oxidase, Chain A, domain 4"/>
    <property type="match status" value="1"/>
</dbReference>
<dbReference type="InterPro" id="IPR016166">
    <property type="entry name" value="FAD-bd_PCMH"/>
</dbReference>
<dbReference type="GO" id="GO:0071949">
    <property type="term" value="F:FAD binding"/>
    <property type="evidence" value="ECO:0007669"/>
    <property type="project" value="InterPro"/>
</dbReference>
<comment type="cofactor">
    <cofactor evidence="1">
        <name>FAD</name>
        <dbReference type="ChEBI" id="CHEBI:57692"/>
    </cofactor>
</comment>
<dbReference type="PANTHER" id="PTHR43762">
    <property type="entry name" value="L-GULONOLACTONE OXIDASE"/>
    <property type="match status" value="1"/>
</dbReference>
<reference evidence="6" key="1">
    <citation type="journal article" date="2017" name="Cell">
        <title>Insights into land plant evolution garnered from the Marchantia polymorpha genome.</title>
        <authorList>
            <person name="Bowman J.L."/>
            <person name="Kohchi T."/>
            <person name="Yamato K.T."/>
            <person name="Jenkins J."/>
            <person name="Shu S."/>
            <person name="Ishizaki K."/>
            <person name="Yamaoka S."/>
            <person name="Nishihama R."/>
            <person name="Nakamura Y."/>
            <person name="Berger F."/>
            <person name="Adam C."/>
            <person name="Aki S.S."/>
            <person name="Althoff F."/>
            <person name="Araki T."/>
            <person name="Arteaga-Vazquez M.A."/>
            <person name="Balasubrmanian S."/>
            <person name="Barry K."/>
            <person name="Bauer D."/>
            <person name="Boehm C.R."/>
            <person name="Briginshaw L."/>
            <person name="Caballero-Perez J."/>
            <person name="Catarino B."/>
            <person name="Chen F."/>
            <person name="Chiyoda S."/>
            <person name="Chovatia M."/>
            <person name="Davies K.M."/>
            <person name="Delmans M."/>
            <person name="Demura T."/>
            <person name="Dierschke T."/>
            <person name="Dolan L."/>
            <person name="Dorantes-Acosta A.E."/>
            <person name="Eklund D.M."/>
            <person name="Florent S.N."/>
            <person name="Flores-Sandoval E."/>
            <person name="Fujiyama A."/>
            <person name="Fukuzawa H."/>
            <person name="Galik B."/>
            <person name="Grimanelli D."/>
            <person name="Grimwood J."/>
            <person name="Grossniklaus U."/>
            <person name="Hamada T."/>
            <person name="Haseloff J."/>
            <person name="Hetherington A.J."/>
            <person name="Higo A."/>
            <person name="Hirakawa Y."/>
            <person name="Hundley H.N."/>
            <person name="Ikeda Y."/>
            <person name="Inoue K."/>
            <person name="Inoue S.I."/>
            <person name="Ishida S."/>
            <person name="Jia Q."/>
            <person name="Kakita M."/>
            <person name="Kanazawa T."/>
            <person name="Kawai Y."/>
            <person name="Kawashima T."/>
            <person name="Kennedy M."/>
            <person name="Kinose K."/>
            <person name="Kinoshita T."/>
            <person name="Kohara Y."/>
            <person name="Koide E."/>
            <person name="Komatsu K."/>
            <person name="Kopischke S."/>
            <person name="Kubo M."/>
            <person name="Kyozuka J."/>
            <person name="Lagercrantz U."/>
            <person name="Lin S.S."/>
            <person name="Lindquist E."/>
            <person name="Lipzen A.M."/>
            <person name="Lu C.W."/>
            <person name="De Luna E."/>
            <person name="Martienssen R.A."/>
            <person name="Minamino N."/>
            <person name="Mizutani M."/>
            <person name="Mizutani M."/>
            <person name="Mochizuki N."/>
            <person name="Monte I."/>
            <person name="Mosher R."/>
            <person name="Nagasaki H."/>
            <person name="Nakagami H."/>
            <person name="Naramoto S."/>
            <person name="Nishitani K."/>
            <person name="Ohtani M."/>
            <person name="Okamoto T."/>
            <person name="Okumura M."/>
            <person name="Phillips J."/>
            <person name="Pollak B."/>
            <person name="Reinders A."/>
            <person name="Rovekamp M."/>
            <person name="Sano R."/>
            <person name="Sawa S."/>
            <person name="Schmid M.W."/>
            <person name="Shirakawa M."/>
            <person name="Solano R."/>
            <person name="Spunde A."/>
            <person name="Suetsugu N."/>
            <person name="Sugano S."/>
            <person name="Sugiyama A."/>
            <person name="Sun R."/>
            <person name="Suzuki Y."/>
            <person name="Takenaka M."/>
            <person name="Takezawa D."/>
            <person name="Tomogane H."/>
            <person name="Tsuzuki M."/>
            <person name="Ueda T."/>
            <person name="Umeda M."/>
            <person name="Ward J.M."/>
            <person name="Watanabe Y."/>
            <person name="Yazaki K."/>
            <person name="Yokoyama R."/>
            <person name="Yoshitake Y."/>
            <person name="Yotsui I."/>
            <person name="Zachgo S."/>
            <person name="Schmutz J."/>
        </authorList>
    </citation>
    <scope>NUCLEOTIDE SEQUENCE [LARGE SCALE GENOMIC DNA]</scope>
    <source>
        <strain evidence="6">Tak-1</strain>
    </source>
</reference>
<dbReference type="InterPro" id="IPR007173">
    <property type="entry name" value="ALO_C"/>
</dbReference>
<dbReference type="Proteomes" id="UP000244005">
    <property type="component" value="Unassembled WGS sequence"/>
</dbReference>
<dbReference type="Gene3D" id="3.30.43.10">
    <property type="entry name" value="Uridine Diphospho-n-acetylenolpyruvylglucosamine Reductase, domain 2"/>
    <property type="match status" value="1"/>
</dbReference>
<dbReference type="Gene3D" id="3.30.465.10">
    <property type="match status" value="1"/>
</dbReference>
<comment type="pathway">
    <text evidence="2">Cofactor biosynthesis; L-ascorbate biosynthesis.</text>
</comment>
<dbReference type="PIRSF" id="PIRSF000136">
    <property type="entry name" value="LGO_GLO"/>
    <property type="match status" value="1"/>
</dbReference>
<dbReference type="InterPro" id="IPR016167">
    <property type="entry name" value="FAD-bd_PCMH_sub1"/>
</dbReference>
<organism evidence="5 6">
    <name type="scientific">Marchantia polymorpha</name>
    <name type="common">Common liverwort</name>
    <name type="synonym">Marchantia aquatica</name>
    <dbReference type="NCBI Taxonomy" id="3197"/>
    <lineage>
        <taxon>Eukaryota</taxon>
        <taxon>Viridiplantae</taxon>
        <taxon>Streptophyta</taxon>
        <taxon>Embryophyta</taxon>
        <taxon>Marchantiophyta</taxon>
        <taxon>Marchantiopsida</taxon>
        <taxon>Marchantiidae</taxon>
        <taxon>Marchantiales</taxon>
        <taxon>Marchantiaceae</taxon>
        <taxon>Marchantia</taxon>
    </lineage>
</organism>
<feature type="domain" description="FAD-binding PCMH-type" evidence="4">
    <location>
        <begin position="12"/>
        <end position="178"/>
    </location>
</feature>
<dbReference type="UniPathway" id="UPA00132"/>
<dbReference type="PROSITE" id="PS51387">
    <property type="entry name" value="FAD_PCMH"/>
    <property type="match status" value="1"/>
</dbReference>
<evidence type="ECO:0000256" key="1">
    <source>
        <dbReference type="ARBA" id="ARBA00001974"/>
    </source>
</evidence>